<keyword evidence="4" id="KW-1185">Reference proteome</keyword>
<evidence type="ECO:0000313" key="3">
    <source>
        <dbReference type="EMBL" id="GFZ20778.1"/>
    </source>
</evidence>
<evidence type="ECO:0000313" key="4">
    <source>
        <dbReference type="Proteomes" id="UP000585474"/>
    </source>
</evidence>
<proteinExistence type="predicted"/>
<accession>A0A7J0HCI8</accession>
<protein>
    <submittedName>
        <fullName evidence="3">Uncharacterized protein</fullName>
    </submittedName>
</protein>
<sequence>MQYFAVGQQITILGELNGDNSATFHAGRVTRKIFFRLGRQLGVPSDDSSRGRDVRVPRSWSALGAGLILYRGGEVPSGLREDRRGHFKIPVILNSKTFLQVFRPRPSRGILKRRRYDWRRGRGEAEGDIRGESAATADHARIIREEMLSPHAFNLDVKAVRGKGPRPLRPDITVSATAMSRRLKISELAKVVTQKVAPLSEAKKNKTGSGVHEAPTRPPTVPGEGSSARRTLGEALGPQVSVMASATTAEKILARVILPVDKEKGVILGSSLAVCSRDFVEGALNQRALAESSEMEMVRAQNRAIELEGALAEEKTKGKKATEKIETRNEVVAKLEARVTELEKSQNLAKGRIIAAFKESDDFLEVVRGSTSSYFGDGFDFCKRQLAHQYPNLGLDLEDIEMDHDLLAQEEIEAEKRATEDGGATEEERTGEIAA</sequence>
<feature type="compositionally biased region" description="Basic and acidic residues" evidence="2">
    <location>
        <begin position="414"/>
        <end position="435"/>
    </location>
</feature>
<comment type="caution">
    <text evidence="3">The sequence shown here is derived from an EMBL/GenBank/DDBJ whole genome shotgun (WGS) entry which is preliminary data.</text>
</comment>
<gene>
    <name evidence="3" type="ORF">Acr_28g0014830</name>
</gene>
<feature type="region of interest" description="Disordered" evidence="2">
    <location>
        <begin position="200"/>
        <end position="229"/>
    </location>
</feature>
<dbReference type="Proteomes" id="UP000585474">
    <property type="component" value="Unassembled WGS sequence"/>
</dbReference>
<evidence type="ECO:0000256" key="1">
    <source>
        <dbReference type="SAM" id="Coils"/>
    </source>
</evidence>
<dbReference type="AlphaFoldDB" id="A0A7J0HCI8"/>
<reference evidence="3 4" key="1">
    <citation type="submission" date="2019-07" db="EMBL/GenBank/DDBJ databases">
        <title>De Novo Assembly of kiwifruit Actinidia rufa.</title>
        <authorList>
            <person name="Sugita-Konishi S."/>
            <person name="Sato K."/>
            <person name="Mori E."/>
            <person name="Abe Y."/>
            <person name="Kisaki G."/>
            <person name="Hamano K."/>
            <person name="Suezawa K."/>
            <person name="Otani M."/>
            <person name="Fukuda T."/>
            <person name="Manabe T."/>
            <person name="Gomi K."/>
            <person name="Tabuchi M."/>
            <person name="Akimitsu K."/>
            <person name="Kataoka I."/>
        </authorList>
    </citation>
    <scope>NUCLEOTIDE SEQUENCE [LARGE SCALE GENOMIC DNA]</scope>
    <source>
        <strain evidence="4">cv. Fuchu</strain>
    </source>
</reference>
<feature type="coiled-coil region" evidence="1">
    <location>
        <begin position="290"/>
        <end position="352"/>
    </location>
</feature>
<keyword evidence="1" id="KW-0175">Coiled coil</keyword>
<dbReference type="EMBL" id="BJWL01000028">
    <property type="protein sequence ID" value="GFZ20778.1"/>
    <property type="molecule type" value="Genomic_DNA"/>
</dbReference>
<evidence type="ECO:0000256" key="2">
    <source>
        <dbReference type="SAM" id="MobiDB-lite"/>
    </source>
</evidence>
<feature type="region of interest" description="Disordered" evidence="2">
    <location>
        <begin position="411"/>
        <end position="435"/>
    </location>
</feature>
<organism evidence="3 4">
    <name type="scientific">Actinidia rufa</name>
    <dbReference type="NCBI Taxonomy" id="165716"/>
    <lineage>
        <taxon>Eukaryota</taxon>
        <taxon>Viridiplantae</taxon>
        <taxon>Streptophyta</taxon>
        <taxon>Embryophyta</taxon>
        <taxon>Tracheophyta</taxon>
        <taxon>Spermatophyta</taxon>
        <taxon>Magnoliopsida</taxon>
        <taxon>eudicotyledons</taxon>
        <taxon>Gunneridae</taxon>
        <taxon>Pentapetalae</taxon>
        <taxon>asterids</taxon>
        <taxon>Ericales</taxon>
        <taxon>Actinidiaceae</taxon>
        <taxon>Actinidia</taxon>
    </lineage>
</organism>
<name>A0A7J0HCI8_9ERIC</name>